<dbReference type="GO" id="GO:0004519">
    <property type="term" value="F:endonuclease activity"/>
    <property type="evidence" value="ECO:0007669"/>
    <property type="project" value="UniProtKB-KW"/>
</dbReference>
<protein>
    <submittedName>
        <fullName evidence="1">Uma2 family endonuclease</fullName>
    </submittedName>
</protein>
<keyword evidence="1" id="KW-0378">Hydrolase</keyword>
<accession>A0A3P1BNZ4</accession>
<keyword evidence="1" id="KW-0255">Endonuclease</keyword>
<proteinExistence type="predicted"/>
<comment type="caution">
    <text evidence="1">The sequence shown here is derived from an EMBL/GenBank/DDBJ whole genome shotgun (WGS) entry which is preliminary data.</text>
</comment>
<dbReference type="Proteomes" id="UP000271925">
    <property type="component" value="Unassembled WGS sequence"/>
</dbReference>
<dbReference type="OrthoDB" id="942191at2"/>
<gene>
    <name evidence="1" type="ORF">EHT25_20340</name>
</gene>
<keyword evidence="1" id="KW-0540">Nuclease</keyword>
<reference evidence="1 2" key="1">
    <citation type="submission" date="2018-11" db="EMBL/GenBank/DDBJ databases">
        <authorList>
            <person name="Zhou Z."/>
            <person name="Wang G."/>
        </authorList>
    </citation>
    <scope>NUCLEOTIDE SEQUENCE [LARGE SCALE GENOMIC DNA]</scope>
    <source>
        <strain evidence="1 2">KCTC52004</strain>
    </source>
</reference>
<dbReference type="EMBL" id="RQJO01000009">
    <property type="protein sequence ID" value="RRB02792.1"/>
    <property type="molecule type" value="Genomic_DNA"/>
</dbReference>
<keyword evidence="2" id="KW-1185">Reference proteome</keyword>
<evidence type="ECO:0000313" key="1">
    <source>
        <dbReference type="EMBL" id="RRB02792.1"/>
    </source>
</evidence>
<organism evidence="1 2">
    <name type="scientific">Larkinella rosea</name>
    <dbReference type="NCBI Taxonomy" id="2025312"/>
    <lineage>
        <taxon>Bacteria</taxon>
        <taxon>Pseudomonadati</taxon>
        <taxon>Bacteroidota</taxon>
        <taxon>Cytophagia</taxon>
        <taxon>Cytophagales</taxon>
        <taxon>Spirosomataceae</taxon>
        <taxon>Larkinella</taxon>
    </lineage>
</organism>
<evidence type="ECO:0000313" key="2">
    <source>
        <dbReference type="Proteomes" id="UP000271925"/>
    </source>
</evidence>
<dbReference type="AlphaFoldDB" id="A0A3P1BNZ4"/>
<name>A0A3P1BNZ4_9BACT</name>
<sequence length="206" mass="23648">MSLRMPIPIVTEEPKRRKRVPSYLIYETLNGKPLYYRGYKEVLSGKKTPEEIMGSSSLQAVLVTAIILYLGRTIDRKKFLIASNESGLHVDHRSNLSNDIAIFEKAGLILTNKYFDVAPKVAIEVDVRIDLENFPSRDQSYIYEKTECLLDFGVERVVWITTHPQKLFIASRSADWTTHNWDVTVPVWGDCVLNLAELLREEGIEF</sequence>